<dbReference type="Proteomes" id="UP000759537">
    <property type="component" value="Unassembled WGS sequence"/>
</dbReference>
<feature type="region of interest" description="Disordered" evidence="5">
    <location>
        <begin position="342"/>
        <end position="362"/>
    </location>
</feature>
<comment type="caution">
    <text evidence="8">The sequence shown here is derived from an EMBL/GenBank/DDBJ whole genome shotgun (WGS) entry which is preliminary data.</text>
</comment>
<feature type="transmembrane region" description="Helical" evidence="6">
    <location>
        <begin position="120"/>
        <end position="138"/>
    </location>
</feature>
<evidence type="ECO:0000259" key="7">
    <source>
        <dbReference type="PROSITE" id="PS51380"/>
    </source>
</evidence>
<name>A0A9P5MZU5_9AGAM</name>
<evidence type="ECO:0000256" key="2">
    <source>
        <dbReference type="ARBA" id="ARBA00022692"/>
    </source>
</evidence>
<gene>
    <name evidence="8" type="ORF">DFH94DRAFT_665253</name>
</gene>
<feature type="compositionally biased region" description="Low complexity" evidence="5">
    <location>
        <begin position="349"/>
        <end position="362"/>
    </location>
</feature>
<dbReference type="InterPro" id="IPR004342">
    <property type="entry name" value="EXS_C"/>
</dbReference>
<feature type="transmembrane region" description="Helical" evidence="6">
    <location>
        <begin position="89"/>
        <end position="108"/>
    </location>
</feature>
<comment type="subcellular location">
    <subcellularLocation>
        <location evidence="1">Membrane</location>
        <topology evidence="1">Multi-pass membrane protein</topology>
    </subcellularLocation>
</comment>
<sequence>MIMDNELDDLSFVIAFPLPFRVLFLAGAGILGWAANLHGLRLLGVDAASALDLRTTERESTTQLPLIVDGRHAIEQPAAETIVSLCSPVYRLALWYGLWCSAAWALYRSASDGSAVLVDFFKYIPAVCALVVLLFMFAPFDVMHKRERDAFILSIKRCMSSPTNCRVYFSDVIFADIFTSYAKVLGDVWLSLCMLLPGGSLLTPPTQYGWYRWILPTLMSLPYIVRFRQCVIEYTNPSNDSRRPLWNALKYASSFPVIYLSAAQRLVVSDLIAQNGELVGEEAWHDEHILFRLWIASALLNSLYSFWWDVTNDWGFDLLQFTPKLKRPRQSSFPRPLVLPAAQERRESITSPRSSTTTSSSASFLPLVSPHPHPIAAHPFGLRARLLYPLPVYPLALFINLVLRLTWSVKLSSHLHAKAQGEGSLFIFWVEVAELVRRWVWVFIRVEWEIIRRAQDSARRTEVSSESGVDTDHGSFELLATSIDEPLLRDRHVELAGTHDTVYSQEH</sequence>
<reference evidence="8" key="1">
    <citation type="submission" date="2019-10" db="EMBL/GenBank/DDBJ databases">
        <authorList>
            <consortium name="DOE Joint Genome Institute"/>
            <person name="Kuo A."/>
            <person name="Miyauchi S."/>
            <person name="Kiss E."/>
            <person name="Drula E."/>
            <person name="Kohler A."/>
            <person name="Sanchez-Garcia M."/>
            <person name="Andreopoulos B."/>
            <person name="Barry K.W."/>
            <person name="Bonito G."/>
            <person name="Buee M."/>
            <person name="Carver A."/>
            <person name="Chen C."/>
            <person name="Cichocki N."/>
            <person name="Clum A."/>
            <person name="Culley D."/>
            <person name="Crous P.W."/>
            <person name="Fauchery L."/>
            <person name="Girlanda M."/>
            <person name="Hayes R."/>
            <person name="Keri Z."/>
            <person name="LaButti K."/>
            <person name="Lipzen A."/>
            <person name="Lombard V."/>
            <person name="Magnuson J."/>
            <person name="Maillard F."/>
            <person name="Morin E."/>
            <person name="Murat C."/>
            <person name="Nolan M."/>
            <person name="Ohm R."/>
            <person name="Pangilinan J."/>
            <person name="Pereira M."/>
            <person name="Perotto S."/>
            <person name="Peter M."/>
            <person name="Riley R."/>
            <person name="Sitrit Y."/>
            <person name="Stielow B."/>
            <person name="Szollosi G."/>
            <person name="Zifcakova L."/>
            <person name="Stursova M."/>
            <person name="Spatafora J.W."/>
            <person name="Tedersoo L."/>
            <person name="Vaario L.-M."/>
            <person name="Yamada A."/>
            <person name="Yan M."/>
            <person name="Wang P."/>
            <person name="Xu J."/>
            <person name="Bruns T."/>
            <person name="Baldrian P."/>
            <person name="Vilgalys R."/>
            <person name="Henrissat B."/>
            <person name="Grigoriev I.V."/>
            <person name="Hibbett D."/>
            <person name="Nagy L.G."/>
            <person name="Martin F.M."/>
        </authorList>
    </citation>
    <scope>NUCLEOTIDE SEQUENCE</scope>
    <source>
        <strain evidence="8">Prilba</strain>
    </source>
</reference>
<keyword evidence="4 6" id="KW-0472">Membrane</keyword>
<evidence type="ECO:0000256" key="1">
    <source>
        <dbReference type="ARBA" id="ARBA00004141"/>
    </source>
</evidence>
<dbReference type="PANTHER" id="PTHR10783:SF46">
    <property type="entry name" value="PROTEIN ERD1 HOMOLOG 2"/>
    <property type="match status" value="1"/>
</dbReference>
<keyword evidence="3 6" id="KW-1133">Transmembrane helix</keyword>
<organism evidence="8 9">
    <name type="scientific">Russula ochroleuca</name>
    <dbReference type="NCBI Taxonomy" id="152965"/>
    <lineage>
        <taxon>Eukaryota</taxon>
        <taxon>Fungi</taxon>
        <taxon>Dikarya</taxon>
        <taxon>Basidiomycota</taxon>
        <taxon>Agaricomycotina</taxon>
        <taxon>Agaricomycetes</taxon>
        <taxon>Russulales</taxon>
        <taxon>Russulaceae</taxon>
        <taxon>Russula</taxon>
    </lineage>
</organism>
<dbReference type="EMBL" id="WHVB01000005">
    <property type="protein sequence ID" value="KAF8482659.1"/>
    <property type="molecule type" value="Genomic_DNA"/>
</dbReference>
<feature type="domain" description="EXS" evidence="7">
    <location>
        <begin position="206"/>
        <end position="477"/>
    </location>
</feature>
<keyword evidence="2 6" id="KW-0812">Transmembrane</keyword>
<evidence type="ECO:0000313" key="8">
    <source>
        <dbReference type="EMBL" id="KAF8482659.1"/>
    </source>
</evidence>
<dbReference type="OrthoDB" id="2159384at2759"/>
<proteinExistence type="predicted"/>
<dbReference type="PROSITE" id="PS51380">
    <property type="entry name" value="EXS"/>
    <property type="match status" value="1"/>
</dbReference>
<reference evidence="8" key="2">
    <citation type="journal article" date="2020" name="Nat. Commun.">
        <title>Large-scale genome sequencing of mycorrhizal fungi provides insights into the early evolution of symbiotic traits.</title>
        <authorList>
            <person name="Miyauchi S."/>
            <person name="Kiss E."/>
            <person name="Kuo A."/>
            <person name="Drula E."/>
            <person name="Kohler A."/>
            <person name="Sanchez-Garcia M."/>
            <person name="Morin E."/>
            <person name="Andreopoulos B."/>
            <person name="Barry K.W."/>
            <person name="Bonito G."/>
            <person name="Buee M."/>
            <person name="Carver A."/>
            <person name="Chen C."/>
            <person name="Cichocki N."/>
            <person name="Clum A."/>
            <person name="Culley D."/>
            <person name="Crous P.W."/>
            <person name="Fauchery L."/>
            <person name="Girlanda M."/>
            <person name="Hayes R.D."/>
            <person name="Keri Z."/>
            <person name="LaButti K."/>
            <person name="Lipzen A."/>
            <person name="Lombard V."/>
            <person name="Magnuson J."/>
            <person name="Maillard F."/>
            <person name="Murat C."/>
            <person name="Nolan M."/>
            <person name="Ohm R.A."/>
            <person name="Pangilinan J."/>
            <person name="Pereira M.F."/>
            <person name="Perotto S."/>
            <person name="Peter M."/>
            <person name="Pfister S."/>
            <person name="Riley R."/>
            <person name="Sitrit Y."/>
            <person name="Stielow J.B."/>
            <person name="Szollosi G."/>
            <person name="Zifcakova L."/>
            <person name="Stursova M."/>
            <person name="Spatafora J.W."/>
            <person name="Tedersoo L."/>
            <person name="Vaario L.M."/>
            <person name="Yamada A."/>
            <person name="Yan M."/>
            <person name="Wang P."/>
            <person name="Xu J."/>
            <person name="Bruns T."/>
            <person name="Baldrian P."/>
            <person name="Vilgalys R."/>
            <person name="Dunand C."/>
            <person name="Henrissat B."/>
            <person name="Grigoriev I.V."/>
            <person name="Hibbett D."/>
            <person name="Nagy L.G."/>
            <person name="Martin F.M."/>
        </authorList>
    </citation>
    <scope>NUCLEOTIDE SEQUENCE</scope>
    <source>
        <strain evidence="8">Prilba</strain>
    </source>
</reference>
<evidence type="ECO:0000256" key="4">
    <source>
        <dbReference type="ARBA" id="ARBA00023136"/>
    </source>
</evidence>
<dbReference type="GO" id="GO:0016020">
    <property type="term" value="C:membrane"/>
    <property type="evidence" value="ECO:0007669"/>
    <property type="project" value="UniProtKB-SubCell"/>
</dbReference>
<feature type="transmembrane region" description="Helical" evidence="6">
    <location>
        <begin position="12"/>
        <end position="34"/>
    </location>
</feature>
<evidence type="ECO:0000256" key="3">
    <source>
        <dbReference type="ARBA" id="ARBA00022989"/>
    </source>
</evidence>
<accession>A0A9P5MZU5</accession>
<dbReference type="GO" id="GO:0005737">
    <property type="term" value="C:cytoplasm"/>
    <property type="evidence" value="ECO:0007669"/>
    <property type="project" value="TreeGrafter"/>
</dbReference>
<evidence type="ECO:0000256" key="5">
    <source>
        <dbReference type="SAM" id="MobiDB-lite"/>
    </source>
</evidence>
<keyword evidence="9" id="KW-1185">Reference proteome</keyword>
<evidence type="ECO:0000256" key="6">
    <source>
        <dbReference type="SAM" id="Phobius"/>
    </source>
</evidence>
<dbReference type="Pfam" id="PF03124">
    <property type="entry name" value="EXS"/>
    <property type="match status" value="1"/>
</dbReference>
<dbReference type="PANTHER" id="PTHR10783">
    <property type="entry name" value="XENOTROPIC AND POLYTROPIC RETROVIRUS RECEPTOR 1-RELATED"/>
    <property type="match status" value="1"/>
</dbReference>
<protein>
    <submittedName>
        <fullName evidence="8">EXS family-domain-containing protein</fullName>
    </submittedName>
</protein>
<evidence type="ECO:0000313" key="9">
    <source>
        <dbReference type="Proteomes" id="UP000759537"/>
    </source>
</evidence>
<dbReference type="AlphaFoldDB" id="A0A9P5MZU5"/>